<dbReference type="InterPro" id="IPR055179">
    <property type="entry name" value="Tex-like_central_region"/>
</dbReference>
<dbReference type="PANTHER" id="PTHR10724:SF10">
    <property type="entry name" value="S1 RNA-BINDING DOMAIN-CONTAINING PROTEIN 1"/>
    <property type="match status" value="1"/>
</dbReference>
<keyword evidence="4" id="KW-1185">Reference proteome</keyword>
<dbReference type="InterPro" id="IPR012337">
    <property type="entry name" value="RNaseH-like_sf"/>
</dbReference>
<dbReference type="InterPro" id="IPR044146">
    <property type="entry name" value="S1_Tex"/>
</dbReference>
<dbReference type="InterPro" id="IPR023323">
    <property type="entry name" value="Tex-like_dom_sf"/>
</dbReference>
<dbReference type="SUPFAM" id="SSF158832">
    <property type="entry name" value="Tex N-terminal region-like"/>
    <property type="match status" value="1"/>
</dbReference>
<accession>A0A517QLQ6</accession>
<dbReference type="PROSITE" id="PS50126">
    <property type="entry name" value="S1"/>
    <property type="match status" value="1"/>
</dbReference>
<name>A0A517QLQ6_9PLAN</name>
<dbReference type="SUPFAM" id="SSF47781">
    <property type="entry name" value="RuvA domain 2-like"/>
    <property type="match status" value="2"/>
</dbReference>
<dbReference type="Proteomes" id="UP000315724">
    <property type="component" value="Chromosome"/>
</dbReference>
<dbReference type="Pfam" id="PF22706">
    <property type="entry name" value="Tex_central_region"/>
    <property type="match status" value="1"/>
</dbReference>
<dbReference type="SMART" id="SM00732">
    <property type="entry name" value="YqgFc"/>
    <property type="match status" value="1"/>
</dbReference>
<dbReference type="GO" id="GO:0003735">
    <property type="term" value="F:structural constituent of ribosome"/>
    <property type="evidence" value="ECO:0007669"/>
    <property type="project" value="TreeGrafter"/>
</dbReference>
<dbReference type="Pfam" id="PF09371">
    <property type="entry name" value="Tex_N"/>
    <property type="match status" value="1"/>
</dbReference>
<dbReference type="FunFam" id="1.10.10.650:FF:000001">
    <property type="entry name" value="S1 RNA-binding domain 1"/>
    <property type="match status" value="1"/>
</dbReference>
<dbReference type="InterPro" id="IPR012340">
    <property type="entry name" value="NA-bd_OB-fold"/>
</dbReference>
<evidence type="ECO:0000256" key="1">
    <source>
        <dbReference type="SAM" id="Coils"/>
    </source>
</evidence>
<keyword evidence="3" id="KW-0687">Ribonucleoprotein</keyword>
<dbReference type="Pfam" id="PF16921">
    <property type="entry name" value="Tex_YqgF"/>
    <property type="match status" value="1"/>
</dbReference>
<feature type="coiled-coil region" evidence="1">
    <location>
        <begin position="54"/>
        <end position="81"/>
    </location>
</feature>
<organism evidence="3 4">
    <name type="scientific">Thalassoglobus polymorphus</name>
    <dbReference type="NCBI Taxonomy" id="2527994"/>
    <lineage>
        <taxon>Bacteria</taxon>
        <taxon>Pseudomonadati</taxon>
        <taxon>Planctomycetota</taxon>
        <taxon>Planctomycetia</taxon>
        <taxon>Planctomycetales</taxon>
        <taxon>Planctomycetaceae</taxon>
        <taxon>Thalassoglobus</taxon>
    </lineage>
</organism>
<dbReference type="GO" id="GO:0003729">
    <property type="term" value="F:mRNA binding"/>
    <property type="evidence" value="ECO:0007669"/>
    <property type="project" value="UniProtKB-ARBA"/>
</dbReference>
<dbReference type="FunFam" id="1.10.150.310:FF:000001">
    <property type="entry name" value="RNA-binding transcriptional accessory protein"/>
    <property type="match status" value="1"/>
</dbReference>
<dbReference type="GO" id="GO:0005737">
    <property type="term" value="C:cytoplasm"/>
    <property type="evidence" value="ECO:0007669"/>
    <property type="project" value="UniProtKB-ARBA"/>
</dbReference>
<dbReference type="SUPFAM" id="SSF50249">
    <property type="entry name" value="Nucleic acid-binding proteins"/>
    <property type="match status" value="1"/>
</dbReference>
<evidence type="ECO:0000313" key="4">
    <source>
        <dbReference type="Proteomes" id="UP000315724"/>
    </source>
</evidence>
<keyword evidence="1" id="KW-0175">Coiled coil</keyword>
<dbReference type="RefSeq" id="WP_145197921.1">
    <property type="nucleotide sequence ID" value="NZ_CP036267.1"/>
</dbReference>
<dbReference type="Pfam" id="PF17674">
    <property type="entry name" value="HHH_9"/>
    <property type="match status" value="1"/>
</dbReference>
<evidence type="ECO:0000313" key="3">
    <source>
        <dbReference type="EMBL" id="QDT32568.1"/>
    </source>
</evidence>
<dbReference type="OrthoDB" id="9804714at2"/>
<proteinExistence type="predicted"/>
<protein>
    <submittedName>
        <fullName evidence="3">30S ribosomal protein S1</fullName>
    </submittedName>
</protein>
<dbReference type="EMBL" id="CP036267">
    <property type="protein sequence ID" value="QDT32568.1"/>
    <property type="molecule type" value="Genomic_DNA"/>
</dbReference>
<feature type="domain" description="S1 motif" evidence="2">
    <location>
        <begin position="649"/>
        <end position="718"/>
    </location>
</feature>
<keyword evidence="3" id="KW-0689">Ribosomal protein</keyword>
<dbReference type="InterPro" id="IPR006641">
    <property type="entry name" value="YqgF/RNaseH-like_dom"/>
</dbReference>
<dbReference type="CDD" id="cd05685">
    <property type="entry name" value="S1_Tex"/>
    <property type="match status" value="1"/>
</dbReference>
<dbReference type="Gene3D" id="1.10.3500.10">
    <property type="entry name" value="Tex N-terminal region-like"/>
    <property type="match status" value="1"/>
</dbReference>
<dbReference type="Gene3D" id="3.30.420.140">
    <property type="entry name" value="YqgF/RNase H-like domain"/>
    <property type="match status" value="1"/>
</dbReference>
<dbReference type="AlphaFoldDB" id="A0A517QLQ6"/>
<dbReference type="InterPro" id="IPR041692">
    <property type="entry name" value="HHH_9"/>
</dbReference>
<dbReference type="GO" id="GO:0006139">
    <property type="term" value="P:nucleobase-containing compound metabolic process"/>
    <property type="evidence" value="ECO:0007669"/>
    <property type="project" value="InterPro"/>
</dbReference>
<dbReference type="InterPro" id="IPR023319">
    <property type="entry name" value="Tex-like_HTH_dom_sf"/>
</dbReference>
<dbReference type="Pfam" id="PF12836">
    <property type="entry name" value="HHH_3"/>
    <property type="match status" value="1"/>
</dbReference>
<dbReference type="FunFam" id="2.40.50.140:FF:000051">
    <property type="entry name" value="RNA-binding transcriptional accessory protein"/>
    <property type="match status" value="1"/>
</dbReference>
<dbReference type="InterPro" id="IPR018974">
    <property type="entry name" value="Tex-like_N"/>
</dbReference>
<dbReference type="Gene3D" id="1.10.150.310">
    <property type="entry name" value="Tex RuvX-like domain-like"/>
    <property type="match status" value="1"/>
</dbReference>
<dbReference type="Gene3D" id="2.40.50.140">
    <property type="entry name" value="Nucleic acid-binding proteins"/>
    <property type="match status" value="1"/>
</dbReference>
<dbReference type="InterPro" id="IPR037027">
    <property type="entry name" value="YqgF/RNaseH-like_dom_sf"/>
</dbReference>
<dbReference type="Pfam" id="PF00575">
    <property type="entry name" value="S1"/>
    <property type="match status" value="1"/>
</dbReference>
<dbReference type="KEGG" id="tpol:Mal48_18150"/>
<dbReference type="InterPro" id="IPR050437">
    <property type="entry name" value="Ribos_protein_bS1-like"/>
</dbReference>
<gene>
    <name evidence="3" type="primary">rpsA_2</name>
    <name evidence="3" type="ORF">Mal48_18150</name>
</gene>
<dbReference type="SUPFAM" id="SSF53098">
    <property type="entry name" value="Ribonuclease H-like"/>
    <property type="match status" value="1"/>
</dbReference>
<dbReference type="InterPro" id="IPR010994">
    <property type="entry name" value="RuvA_2-like"/>
</dbReference>
<dbReference type="PANTHER" id="PTHR10724">
    <property type="entry name" value="30S RIBOSOMAL PROTEIN S1"/>
    <property type="match status" value="1"/>
</dbReference>
<dbReference type="Gene3D" id="1.10.10.650">
    <property type="entry name" value="RuvA domain 2-like"/>
    <property type="match status" value="1"/>
</dbReference>
<reference evidence="3 4" key="1">
    <citation type="submission" date="2019-02" db="EMBL/GenBank/DDBJ databases">
        <title>Deep-cultivation of Planctomycetes and their phenomic and genomic characterization uncovers novel biology.</title>
        <authorList>
            <person name="Wiegand S."/>
            <person name="Jogler M."/>
            <person name="Boedeker C."/>
            <person name="Pinto D."/>
            <person name="Vollmers J."/>
            <person name="Rivas-Marin E."/>
            <person name="Kohn T."/>
            <person name="Peeters S.H."/>
            <person name="Heuer A."/>
            <person name="Rast P."/>
            <person name="Oberbeckmann S."/>
            <person name="Bunk B."/>
            <person name="Jeske O."/>
            <person name="Meyerdierks A."/>
            <person name="Storesund J.E."/>
            <person name="Kallscheuer N."/>
            <person name="Luecker S."/>
            <person name="Lage O.M."/>
            <person name="Pohl T."/>
            <person name="Merkel B.J."/>
            <person name="Hornburger P."/>
            <person name="Mueller R.-W."/>
            <person name="Bruemmer F."/>
            <person name="Labrenz M."/>
            <person name="Spormann A.M."/>
            <person name="Op den Camp H."/>
            <person name="Overmann J."/>
            <person name="Amann R."/>
            <person name="Jetten M.S.M."/>
            <person name="Mascher T."/>
            <person name="Medema M.H."/>
            <person name="Devos D.P."/>
            <person name="Kaster A.-K."/>
            <person name="Ovreas L."/>
            <person name="Rohde M."/>
            <person name="Galperin M.Y."/>
            <person name="Jogler C."/>
        </authorList>
    </citation>
    <scope>NUCLEOTIDE SEQUENCE [LARGE SCALE GENOMIC DNA]</scope>
    <source>
        <strain evidence="3 4">Mal48</strain>
    </source>
</reference>
<dbReference type="GO" id="GO:0006412">
    <property type="term" value="P:translation"/>
    <property type="evidence" value="ECO:0007669"/>
    <property type="project" value="TreeGrafter"/>
</dbReference>
<dbReference type="FunFam" id="3.30.420.140:FF:000001">
    <property type="entry name" value="RNA-binding transcriptional accessory protein"/>
    <property type="match status" value="1"/>
</dbReference>
<dbReference type="GO" id="GO:0005840">
    <property type="term" value="C:ribosome"/>
    <property type="evidence" value="ECO:0007669"/>
    <property type="project" value="UniProtKB-KW"/>
</dbReference>
<dbReference type="InterPro" id="IPR003029">
    <property type="entry name" value="S1_domain"/>
</dbReference>
<dbReference type="SMART" id="SM00316">
    <property type="entry name" value="S1"/>
    <property type="match status" value="1"/>
</dbReference>
<sequence length="723" mass="80326">MTAQTQLSKQIAQILNVDERQVQNVISLLDEGNTVPFITRYRKHQTDGLDEVQIREIESKLKDLREIEAMLERMLKSIDEQGKLTPELRQLFEQADSKKRLEELFAPFKSRRKTRADEALERGLGPLAEAVWTGRVGDADLKRVADNCVGKHPDLVDVDTVLKGTADILAARIAESITLRDSVRQIAKKTGRAKTKLVKGADDEQVFADYANFDGALDRLPPHRVLAIDRGEAKKALRVSINWDNDRALVQANSLLRLGTHKARSFLSSCNEDALKRLINPAIEREIRRDLTEKSQKHAIEVFSKNLRSLLMQPPLERQTVLAIDPGFRSGCKVIVLDEDGTVLTNDLIYVIGKDEKEQQGKLAKLAETHAVDVIAIGNGTASRETEELVAKTIKEHSLSCKYVIVNEAGASIYSASEVGREEFPDYDATVRGTISIGRRLQDPLSELVKIEPQHIGVGMYQHDVAEKQLQTSLDSVVESCVNNVGVDLNRSSVELLKYVSGLNRTSAKNIVKWRTENGPFRSRSQLKKVAGIGEVAFTQAAGFLRIPDSKEPFDATWIHPETYSLAEAFLTRFGLSKEMVSNGKIPGDIRQSLTTAKPEELASEISSDSYTIEHLIDSLLRPGRDPREDLSGPLFRSGVLKLEDLHQGLKLQGVVTNVVDFGAFVDIGLKNDGLVHISKMSDTFVSSPFDHVNVGDVVTAWVDQIDLDRKRVGLSLLPVTKD</sequence>
<evidence type="ECO:0000259" key="2">
    <source>
        <dbReference type="PROSITE" id="PS50126"/>
    </source>
</evidence>
<dbReference type="InterPro" id="IPR032639">
    <property type="entry name" value="Tex_YqgF"/>
</dbReference>